<dbReference type="Proteomes" id="UP000467322">
    <property type="component" value="Unassembled WGS sequence"/>
</dbReference>
<dbReference type="InterPro" id="IPR045601">
    <property type="entry name" value="DUF6455"/>
</dbReference>
<gene>
    <name evidence="2" type="ORF">GQE99_04705</name>
</gene>
<feature type="domain" description="DUF6455" evidence="1">
    <location>
        <begin position="1"/>
        <end position="84"/>
    </location>
</feature>
<dbReference type="AlphaFoldDB" id="A0A845M7V3"/>
<evidence type="ECO:0000313" key="2">
    <source>
        <dbReference type="EMBL" id="MZR12311.1"/>
    </source>
</evidence>
<accession>A0A845M7V3</accession>
<proteinExistence type="predicted"/>
<keyword evidence="3" id="KW-1185">Reference proteome</keyword>
<protein>
    <recommendedName>
        <fullName evidence="1">DUF6455 domain-containing protein</fullName>
    </recommendedName>
</protein>
<organism evidence="2 3">
    <name type="scientific">Maritimibacter harenae</name>
    <dbReference type="NCBI Taxonomy" id="2606218"/>
    <lineage>
        <taxon>Bacteria</taxon>
        <taxon>Pseudomonadati</taxon>
        <taxon>Pseudomonadota</taxon>
        <taxon>Alphaproteobacteria</taxon>
        <taxon>Rhodobacterales</taxon>
        <taxon>Roseobacteraceae</taxon>
        <taxon>Maritimibacter</taxon>
    </lineage>
</organism>
<dbReference type="Pfam" id="PF20056">
    <property type="entry name" value="DUF6455"/>
    <property type="match status" value="1"/>
</dbReference>
<name>A0A845M7V3_9RHOB</name>
<sequence>MRDNSDMPRMPAAMARMAETLGLNLGAEYEARIVSRRQLDRAVERCGGCADPGGCDIWLDDHAGGAREAPSLCPNKALFDHMRDGW</sequence>
<evidence type="ECO:0000313" key="3">
    <source>
        <dbReference type="Proteomes" id="UP000467322"/>
    </source>
</evidence>
<reference evidence="2 3" key="1">
    <citation type="submission" date="2019-12" db="EMBL/GenBank/DDBJ databases">
        <title>Maritimibacter sp. nov. sp. isolated from sea sand.</title>
        <authorList>
            <person name="Kim J."/>
            <person name="Jeong S.E."/>
            <person name="Jung H.S."/>
            <person name="Jeon C.O."/>
        </authorList>
    </citation>
    <scope>NUCLEOTIDE SEQUENCE [LARGE SCALE GENOMIC DNA]</scope>
    <source>
        <strain evidence="2 3">DP07</strain>
    </source>
</reference>
<comment type="caution">
    <text evidence="2">The sequence shown here is derived from an EMBL/GenBank/DDBJ whole genome shotgun (WGS) entry which is preliminary data.</text>
</comment>
<dbReference type="EMBL" id="WTUX01000010">
    <property type="protein sequence ID" value="MZR12311.1"/>
    <property type="molecule type" value="Genomic_DNA"/>
</dbReference>
<dbReference type="RefSeq" id="WP_161350429.1">
    <property type="nucleotide sequence ID" value="NZ_WTUX01000010.1"/>
</dbReference>
<evidence type="ECO:0000259" key="1">
    <source>
        <dbReference type="Pfam" id="PF20056"/>
    </source>
</evidence>